<dbReference type="RefSeq" id="WP_012940060.1">
    <property type="nucleotide sequence ID" value="NC_013741.1"/>
</dbReference>
<dbReference type="Gene3D" id="3.40.50.1970">
    <property type="match status" value="1"/>
</dbReference>
<proteinExistence type="predicted"/>
<dbReference type="eggNOG" id="arCOG02465">
    <property type="taxonomic scope" value="Archaea"/>
</dbReference>
<sequence>MIKKVDDFARLDVFREFRSGKPEAIFAQNKTPEQLVKIVEAFLECKDSVLITRLNYEQIKALRECFDDVYINDIGKIAVIGKKAKDLREGKVEGLGKTAVFTAGTSDKPVAEEACVTAMFLGLEVLKFYDVGIACIYRLVEPLKRVKEEDVDSIIAIAGMEGALPSVLAGLVDVPIIAVPTSVGYGVNLGGITTLFSMLLSCPAGVAVVNIDNGFGAGVFAYLISRIRRRSSRS</sequence>
<gene>
    <name evidence="3" type="ordered locus">Arcpr_0659</name>
</gene>
<dbReference type="PANTHER" id="PTHR43064:SF1">
    <property type="entry name" value="SLL1489 PROTEIN"/>
    <property type="match status" value="1"/>
</dbReference>
<dbReference type="KEGG" id="apo:Arcpr_0659"/>
<dbReference type="HOGENOM" id="CLU_065705_0_0_2"/>
<dbReference type="NCBIfam" id="NF033503">
    <property type="entry name" value="LarB"/>
    <property type="match status" value="1"/>
</dbReference>
<dbReference type="PANTHER" id="PTHR43064">
    <property type="entry name" value="PHOSPHORIBOSYLAMINOIMIDAZOLE CARBOXYLASE-RELATED"/>
    <property type="match status" value="1"/>
</dbReference>
<dbReference type="STRING" id="572546.Arcpr_0659"/>
<dbReference type="SMART" id="SM01001">
    <property type="entry name" value="AIRC"/>
    <property type="match status" value="1"/>
</dbReference>
<evidence type="ECO:0000256" key="1">
    <source>
        <dbReference type="SAM" id="Phobius"/>
    </source>
</evidence>
<keyword evidence="1" id="KW-0812">Transmembrane</keyword>
<dbReference type="AlphaFoldDB" id="D2RHE9"/>
<protein>
    <submittedName>
        <fullName evidence="3">1-(5-phosphoribosyl)-5-amino-4-imidazole-carboxylate (AIR) carboxylase</fullName>
    </submittedName>
</protein>
<accession>D2RHE9</accession>
<dbReference type="GO" id="GO:0016787">
    <property type="term" value="F:hydrolase activity"/>
    <property type="evidence" value="ECO:0007669"/>
    <property type="project" value="InterPro"/>
</dbReference>
<dbReference type="Pfam" id="PF00731">
    <property type="entry name" value="AIRC"/>
    <property type="match status" value="1"/>
</dbReference>
<dbReference type="GO" id="GO:0006189">
    <property type="term" value="P:'de novo' IMP biosynthetic process"/>
    <property type="evidence" value="ECO:0007669"/>
    <property type="project" value="InterPro"/>
</dbReference>
<dbReference type="OrthoDB" id="372165at2157"/>
<evidence type="ECO:0000313" key="3">
    <source>
        <dbReference type="EMBL" id="ADB57724.1"/>
    </source>
</evidence>
<dbReference type="SUPFAM" id="SSF52255">
    <property type="entry name" value="N5-CAIR mutase (phosphoribosylaminoimidazole carboxylase, PurE)"/>
    <property type="match status" value="1"/>
</dbReference>
<name>D2RHE9_ARCPA</name>
<dbReference type="Proteomes" id="UP000001901">
    <property type="component" value="Chromosome"/>
</dbReference>
<dbReference type="PaxDb" id="572546-Arcpr_0659"/>
<feature type="transmembrane region" description="Helical" evidence="1">
    <location>
        <begin position="198"/>
        <end position="224"/>
    </location>
</feature>
<keyword evidence="1" id="KW-1133">Transmembrane helix</keyword>
<evidence type="ECO:0000259" key="2">
    <source>
        <dbReference type="SMART" id="SM01001"/>
    </source>
</evidence>
<keyword evidence="1" id="KW-0472">Membrane</keyword>
<reference evidence="3 4" key="1">
    <citation type="journal article" date="2010" name="Stand. Genomic Sci.">
        <title>Complete genome sequence of Archaeoglobus profundus type strain (AV18).</title>
        <authorList>
            <person name="von Jan M."/>
            <person name="Lapidus A."/>
            <person name="Del Rio T.G."/>
            <person name="Copeland A."/>
            <person name="Tice H."/>
            <person name="Cheng J.F."/>
            <person name="Lucas S."/>
            <person name="Chen F."/>
            <person name="Nolan M."/>
            <person name="Goodwin L."/>
            <person name="Han C."/>
            <person name="Pitluck S."/>
            <person name="Liolios K."/>
            <person name="Ivanova N."/>
            <person name="Mavromatis K."/>
            <person name="Ovchinnikova G."/>
            <person name="Chertkov O."/>
            <person name="Pati A."/>
            <person name="Chen A."/>
            <person name="Palaniappan K."/>
            <person name="Land M."/>
            <person name="Hauser L."/>
            <person name="Chang Y.J."/>
            <person name="Jeffries C.D."/>
            <person name="Saunders E."/>
            <person name="Brettin T."/>
            <person name="Detter J.C."/>
            <person name="Chain P."/>
            <person name="Eichinger K."/>
            <person name="Huber H."/>
            <person name="Spring S."/>
            <person name="Rohde M."/>
            <person name="Goker M."/>
            <person name="Wirth R."/>
            <person name="Woyke T."/>
            <person name="Bristow J."/>
            <person name="Eisen J.A."/>
            <person name="Markowitz V."/>
            <person name="Hugenholtz P."/>
            <person name="Kyrpides N.C."/>
            <person name="Klenk H.P."/>
        </authorList>
    </citation>
    <scope>NUCLEOTIDE SEQUENCE [LARGE SCALE GENOMIC DNA]</scope>
    <source>
        <strain evidence="4">DSM 5631 / JCM 9629 / NBRC 100127 / Av18</strain>
    </source>
</reference>
<keyword evidence="4" id="KW-1185">Reference proteome</keyword>
<dbReference type="InterPro" id="IPR039476">
    <property type="entry name" value="P2CMN_synthase_LarB"/>
</dbReference>
<dbReference type="InterPro" id="IPR000031">
    <property type="entry name" value="PurE_dom"/>
</dbReference>
<dbReference type="EMBL" id="CP001857">
    <property type="protein sequence ID" value="ADB57724.1"/>
    <property type="molecule type" value="Genomic_DNA"/>
</dbReference>
<evidence type="ECO:0000313" key="4">
    <source>
        <dbReference type="Proteomes" id="UP000001901"/>
    </source>
</evidence>
<organism evidence="3 4">
    <name type="scientific">Archaeoglobus profundus (strain DSM 5631 / JCM 9629 / NBRC 100127 / Av18)</name>
    <dbReference type="NCBI Taxonomy" id="572546"/>
    <lineage>
        <taxon>Archaea</taxon>
        <taxon>Methanobacteriati</taxon>
        <taxon>Methanobacteriota</taxon>
        <taxon>Archaeoglobi</taxon>
        <taxon>Archaeoglobales</taxon>
        <taxon>Archaeoglobaceae</taxon>
        <taxon>Archaeoglobus</taxon>
    </lineage>
</organism>
<feature type="domain" description="PurE" evidence="2">
    <location>
        <begin position="96"/>
        <end position="230"/>
    </location>
</feature>
<dbReference type="GeneID" id="8739319"/>